<evidence type="ECO:0000259" key="3">
    <source>
        <dbReference type="Pfam" id="PF10033"/>
    </source>
</evidence>
<dbReference type="GO" id="GO:0034497">
    <property type="term" value="P:protein localization to phagophore assembly site"/>
    <property type="evidence" value="ECO:0007669"/>
    <property type="project" value="TreeGrafter"/>
</dbReference>
<keyword evidence="1" id="KW-0072">Autophagy</keyword>
<comment type="caution">
    <text evidence="4">The sequence shown here is derived from an EMBL/GenBank/DDBJ whole genome shotgun (WGS) entry which is preliminary data.</text>
</comment>
<gene>
    <name evidence="4" type="ORF">P43SY_004676</name>
</gene>
<dbReference type="Proteomes" id="UP001209570">
    <property type="component" value="Unassembled WGS sequence"/>
</dbReference>
<sequence>MMTSVDLSSSSRSAGHPLPGQRLAANRGGFYGGAGPPGSGGSGGLEAAGRIKTEQVIVEFFFKVAELVLQSRVQLPTENEHGNRGHRRARFNLDIEEIPFIRDAMTPWKEDVHRPLVIDIYVDQNDGGGGRGGPSRVLLERWRVEYASVGPPAETEYHSPYAGRRQSSPAFQSPHHSSSPLAMSAGHSQNVMAGGSTRDVIQQLKEVCKKIAVLLRALHSFMRLLPAHRIFRQSYPSTLAYEIHSPEEDVGAVEQRFGGHAVATSQYSFLPITTPFGFLKVTTQYRRDCGALDVRRRVATPLLKDNVIIQDYVPHQVALFPTMTMGLAVLSGDDGRVPSRHE</sequence>
<feature type="domain" description="Autophagy-related protein 13 N-terminal" evidence="3">
    <location>
        <begin position="57"/>
        <end position="289"/>
    </location>
</feature>
<evidence type="ECO:0000256" key="1">
    <source>
        <dbReference type="ARBA" id="ARBA00023006"/>
    </source>
</evidence>
<feature type="compositionally biased region" description="Gly residues" evidence="2">
    <location>
        <begin position="29"/>
        <end position="46"/>
    </location>
</feature>
<dbReference type="InterPro" id="IPR036570">
    <property type="entry name" value="HORMA_dom_sf"/>
</dbReference>
<reference evidence="4" key="1">
    <citation type="submission" date="2021-12" db="EMBL/GenBank/DDBJ databases">
        <title>Prjna785345.</title>
        <authorList>
            <person name="Rujirawat T."/>
            <person name="Krajaejun T."/>
        </authorList>
    </citation>
    <scope>NUCLEOTIDE SEQUENCE</scope>
    <source>
        <strain evidence="4">Pi057C3</strain>
    </source>
</reference>
<dbReference type="GO" id="GO:0005829">
    <property type="term" value="C:cytosol"/>
    <property type="evidence" value="ECO:0007669"/>
    <property type="project" value="TreeGrafter"/>
</dbReference>
<name>A0AAD5M2M9_PYTIN</name>
<evidence type="ECO:0000313" key="4">
    <source>
        <dbReference type="EMBL" id="KAJ0400026.1"/>
    </source>
</evidence>
<evidence type="ECO:0000256" key="2">
    <source>
        <dbReference type="SAM" id="MobiDB-lite"/>
    </source>
</evidence>
<protein>
    <recommendedName>
        <fullName evidence="3">Autophagy-related protein 13 N-terminal domain-containing protein</fullName>
    </recommendedName>
</protein>
<organism evidence="4 5">
    <name type="scientific">Pythium insidiosum</name>
    <name type="common">Pythiosis disease agent</name>
    <dbReference type="NCBI Taxonomy" id="114742"/>
    <lineage>
        <taxon>Eukaryota</taxon>
        <taxon>Sar</taxon>
        <taxon>Stramenopiles</taxon>
        <taxon>Oomycota</taxon>
        <taxon>Peronosporomycetes</taxon>
        <taxon>Pythiales</taxon>
        <taxon>Pythiaceae</taxon>
        <taxon>Pythium</taxon>
    </lineage>
</organism>
<dbReference type="PANTHER" id="PTHR13430:SF4">
    <property type="entry name" value="AUTOPHAGY-RELATED PROTEIN 13"/>
    <property type="match status" value="1"/>
</dbReference>
<dbReference type="EMBL" id="JAKCXM010000165">
    <property type="protein sequence ID" value="KAJ0400026.1"/>
    <property type="molecule type" value="Genomic_DNA"/>
</dbReference>
<feature type="compositionally biased region" description="Polar residues" evidence="2">
    <location>
        <begin position="165"/>
        <end position="189"/>
    </location>
</feature>
<keyword evidence="5" id="KW-1185">Reference proteome</keyword>
<proteinExistence type="predicted"/>
<dbReference type="GO" id="GO:0000423">
    <property type="term" value="P:mitophagy"/>
    <property type="evidence" value="ECO:0007669"/>
    <property type="project" value="TreeGrafter"/>
</dbReference>
<dbReference type="InterPro" id="IPR040182">
    <property type="entry name" value="ATG13"/>
</dbReference>
<dbReference type="AlphaFoldDB" id="A0AAD5M2M9"/>
<evidence type="ECO:0000313" key="5">
    <source>
        <dbReference type="Proteomes" id="UP001209570"/>
    </source>
</evidence>
<dbReference type="GO" id="GO:0034727">
    <property type="term" value="P:piecemeal microautophagy of the nucleus"/>
    <property type="evidence" value="ECO:0007669"/>
    <property type="project" value="TreeGrafter"/>
</dbReference>
<dbReference type="GO" id="GO:0000407">
    <property type="term" value="C:phagophore assembly site"/>
    <property type="evidence" value="ECO:0007669"/>
    <property type="project" value="TreeGrafter"/>
</dbReference>
<feature type="compositionally biased region" description="Polar residues" evidence="2">
    <location>
        <begin position="1"/>
        <end position="13"/>
    </location>
</feature>
<dbReference type="InterPro" id="IPR018731">
    <property type="entry name" value="Atg13_N"/>
</dbReference>
<feature type="region of interest" description="Disordered" evidence="2">
    <location>
        <begin position="1"/>
        <end position="46"/>
    </location>
</feature>
<dbReference type="Pfam" id="PF10033">
    <property type="entry name" value="ATG13"/>
    <property type="match status" value="1"/>
</dbReference>
<dbReference type="GO" id="GO:1990316">
    <property type="term" value="C:Atg1/ULK1 kinase complex"/>
    <property type="evidence" value="ECO:0007669"/>
    <property type="project" value="InterPro"/>
</dbReference>
<feature type="region of interest" description="Disordered" evidence="2">
    <location>
        <begin position="155"/>
        <end position="189"/>
    </location>
</feature>
<dbReference type="Gene3D" id="3.30.900.10">
    <property type="entry name" value="HORMA domain"/>
    <property type="match status" value="1"/>
</dbReference>
<accession>A0AAD5M2M9</accession>
<dbReference type="PANTHER" id="PTHR13430">
    <property type="match status" value="1"/>
</dbReference>